<comment type="caution">
    <text evidence="2">The sequence shown here is derived from an EMBL/GenBank/DDBJ whole genome shotgun (WGS) entry which is preliminary data.</text>
</comment>
<accession>A0A840YDY8</accession>
<keyword evidence="2" id="KW-0966">Cell projection</keyword>
<feature type="chain" id="PRO_5032787918" evidence="1">
    <location>
        <begin position="25"/>
        <end position="89"/>
    </location>
</feature>
<evidence type="ECO:0000256" key="1">
    <source>
        <dbReference type="SAM" id="SignalP"/>
    </source>
</evidence>
<keyword evidence="2" id="KW-0282">Flagellum</keyword>
<keyword evidence="2" id="KW-0969">Cilium</keyword>
<protein>
    <submittedName>
        <fullName evidence="2">Flagellar biosynthesis/type III secretory pathway protein FliH</fullName>
    </submittedName>
</protein>
<feature type="signal peptide" evidence="1">
    <location>
        <begin position="1"/>
        <end position="24"/>
    </location>
</feature>
<evidence type="ECO:0000313" key="2">
    <source>
        <dbReference type="EMBL" id="MBB5692104.1"/>
    </source>
</evidence>
<evidence type="ECO:0000313" key="3">
    <source>
        <dbReference type="Proteomes" id="UP000580654"/>
    </source>
</evidence>
<dbReference type="AlphaFoldDB" id="A0A840YDY8"/>
<dbReference type="EMBL" id="JACIJD010000001">
    <property type="protein sequence ID" value="MBB5692104.1"/>
    <property type="molecule type" value="Genomic_DNA"/>
</dbReference>
<dbReference type="Proteomes" id="UP000580654">
    <property type="component" value="Unassembled WGS sequence"/>
</dbReference>
<keyword evidence="3" id="KW-1185">Reference proteome</keyword>
<sequence>MKKLVLGAMLAVAGALTVVPGAKAQGFGYYSYGYAPPPHHWEAERWRERMERRAYWRQQREMAEREAYEAGRRDAYRQGRHHGHSWAYR</sequence>
<dbReference type="RefSeq" id="WP_184512746.1">
    <property type="nucleotide sequence ID" value="NZ_JACIJD010000001.1"/>
</dbReference>
<name>A0A840YDY8_9PROT</name>
<proteinExistence type="predicted"/>
<organism evidence="2 3">
    <name type="scientific">Muricoccus pecuniae</name>
    <dbReference type="NCBI Taxonomy" id="693023"/>
    <lineage>
        <taxon>Bacteria</taxon>
        <taxon>Pseudomonadati</taxon>
        <taxon>Pseudomonadota</taxon>
        <taxon>Alphaproteobacteria</taxon>
        <taxon>Acetobacterales</taxon>
        <taxon>Roseomonadaceae</taxon>
        <taxon>Muricoccus</taxon>
    </lineage>
</organism>
<gene>
    <name evidence="2" type="ORF">FHS87_000115</name>
</gene>
<keyword evidence="1" id="KW-0732">Signal</keyword>
<reference evidence="2 3" key="1">
    <citation type="submission" date="2020-08" db="EMBL/GenBank/DDBJ databases">
        <title>Genomic Encyclopedia of Type Strains, Phase IV (KMG-IV): sequencing the most valuable type-strain genomes for metagenomic binning, comparative biology and taxonomic classification.</title>
        <authorList>
            <person name="Goeker M."/>
        </authorList>
    </citation>
    <scope>NUCLEOTIDE SEQUENCE [LARGE SCALE GENOMIC DNA]</scope>
    <source>
        <strain evidence="2 3">DSM 25622</strain>
    </source>
</reference>